<name>A0A7Y0R0I4_VIBAL</name>
<organism evidence="2 3">
    <name type="scientific">Vibrio alginolyticus</name>
    <dbReference type="NCBI Taxonomy" id="663"/>
    <lineage>
        <taxon>Bacteria</taxon>
        <taxon>Pseudomonadati</taxon>
        <taxon>Pseudomonadota</taxon>
        <taxon>Gammaproteobacteria</taxon>
        <taxon>Vibrionales</taxon>
        <taxon>Vibrionaceae</taxon>
        <taxon>Vibrio</taxon>
    </lineage>
</organism>
<gene>
    <name evidence="2" type="ORF">HKB35_17640</name>
</gene>
<evidence type="ECO:0000313" key="3">
    <source>
        <dbReference type="Proteomes" id="UP000565155"/>
    </source>
</evidence>
<protein>
    <submittedName>
        <fullName evidence="2">Uncharacterized protein</fullName>
    </submittedName>
</protein>
<feature type="region of interest" description="Disordered" evidence="1">
    <location>
        <begin position="29"/>
        <end position="77"/>
    </location>
</feature>
<dbReference type="EMBL" id="JABCMA010000023">
    <property type="protein sequence ID" value="NMR75441.1"/>
    <property type="molecule type" value="Genomic_DNA"/>
</dbReference>
<evidence type="ECO:0000313" key="2">
    <source>
        <dbReference type="EMBL" id="NMR75441.1"/>
    </source>
</evidence>
<proteinExistence type="predicted"/>
<reference evidence="2 3" key="1">
    <citation type="submission" date="2020-04" db="EMBL/GenBank/DDBJ databases">
        <title>Whole-genome sequencing of Vibrio spp. from China reveals different genetic environments of blaCTX-M-14 among diverse lineages.</title>
        <authorList>
            <person name="Zheng Z."/>
            <person name="Ye L."/>
            <person name="Chen S."/>
        </authorList>
    </citation>
    <scope>NUCLEOTIDE SEQUENCE [LARGE SCALE GENOMIC DNA]</scope>
    <source>
        <strain evidence="2 3">Vb1636</strain>
    </source>
</reference>
<comment type="caution">
    <text evidence="2">The sequence shown here is derived from an EMBL/GenBank/DDBJ whole genome shotgun (WGS) entry which is preliminary data.</text>
</comment>
<accession>A0A7Y0R0I4</accession>
<dbReference type="RefSeq" id="WP_062851410.1">
    <property type="nucleotide sequence ID" value="NZ_JABCMA010000023.1"/>
</dbReference>
<dbReference type="AlphaFoldDB" id="A0A7Y0R0I4"/>
<feature type="compositionally biased region" description="Polar residues" evidence="1">
    <location>
        <begin position="40"/>
        <end position="49"/>
    </location>
</feature>
<evidence type="ECO:0000256" key="1">
    <source>
        <dbReference type="SAM" id="MobiDB-lite"/>
    </source>
</evidence>
<dbReference type="Proteomes" id="UP000565155">
    <property type="component" value="Unassembled WGS sequence"/>
</dbReference>
<sequence>MKVDADKIANDVTTKMLDELDKLLDKYVERSEQDKKPGVNHSNVQSGSPDPSDYFDTPFVNHADKQSGSPDLGSYFK</sequence>